<feature type="compositionally biased region" description="Low complexity" evidence="1">
    <location>
        <begin position="342"/>
        <end position="357"/>
    </location>
</feature>
<dbReference type="Gene3D" id="3.60.40.10">
    <property type="entry name" value="PPM-type phosphatase domain"/>
    <property type="match status" value="1"/>
</dbReference>
<dbReference type="InterPro" id="IPR036457">
    <property type="entry name" value="PPM-type-like_dom_sf"/>
</dbReference>
<feature type="region of interest" description="Disordered" evidence="1">
    <location>
        <begin position="162"/>
        <end position="192"/>
    </location>
</feature>
<evidence type="ECO:0000259" key="2">
    <source>
        <dbReference type="SMART" id="SM00331"/>
    </source>
</evidence>
<evidence type="ECO:0000313" key="4">
    <source>
        <dbReference type="Proteomes" id="UP001501095"/>
    </source>
</evidence>
<protein>
    <recommendedName>
        <fullName evidence="2">PPM-type phosphatase domain-containing protein</fullName>
    </recommendedName>
</protein>
<dbReference type="PANTHER" id="PTHR35801">
    <property type="entry name" value="PHOSPHOSERINE PHOSPHATASE RSBX"/>
    <property type="match status" value="1"/>
</dbReference>
<dbReference type="InterPro" id="IPR001932">
    <property type="entry name" value="PPM-type_phosphatase-like_dom"/>
</dbReference>
<accession>A0ABN3N7Q7</accession>
<feature type="region of interest" description="Disordered" evidence="1">
    <location>
        <begin position="209"/>
        <end position="252"/>
    </location>
</feature>
<dbReference type="Proteomes" id="UP001501095">
    <property type="component" value="Unassembled WGS sequence"/>
</dbReference>
<name>A0ABN3N7Q7_9ACTN</name>
<reference evidence="3 4" key="1">
    <citation type="journal article" date="2019" name="Int. J. Syst. Evol. Microbiol.">
        <title>The Global Catalogue of Microorganisms (GCM) 10K type strain sequencing project: providing services to taxonomists for standard genome sequencing and annotation.</title>
        <authorList>
            <consortium name="The Broad Institute Genomics Platform"/>
            <consortium name="The Broad Institute Genome Sequencing Center for Infectious Disease"/>
            <person name="Wu L."/>
            <person name="Ma J."/>
        </authorList>
    </citation>
    <scope>NUCLEOTIDE SEQUENCE [LARGE SCALE GENOMIC DNA]</scope>
    <source>
        <strain evidence="3 4">JCM 6924</strain>
    </source>
</reference>
<dbReference type="SMART" id="SM00331">
    <property type="entry name" value="PP2C_SIG"/>
    <property type="match status" value="1"/>
</dbReference>
<evidence type="ECO:0000313" key="3">
    <source>
        <dbReference type="EMBL" id="GAA2515769.1"/>
    </source>
</evidence>
<feature type="region of interest" description="Disordered" evidence="1">
    <location>
        <begin position="304"/>
        <end position="358"/>
    </location>
</feature>
<dbReference type="EMBL" id="BAAATM010000001">
    <property type="protein sequence ID" value="GAA2515769.1"/>
    <property type="molecule type" value="Genomic_DNA"/>
</dbReference>
<dbReference type="InterPro" id="IPR039248">
    <property type="entry name" value="Ptase_RsbX"/>
</dbReference>
<sequence>MPRVWDIPVRDSTRVRDARVAAEQAAALAGLDERRTAAAALVATELATNLLKHAEGGQVLIDLVDPPVLRDVGEEPRVVQIAAIDHGPGIQDVPAALRDGFSTTRSLGAGLGTCLRLADDFGLHSTPGRGTVAVARVGSTPAGAVVPAGTAASAWAGEGVAAGPLAPGGGPWTGPDGPAAQDGPWPGGAPHATRAPLAAVACGALTGHAGAPAPAGRDEPASSPPAPRNDPTPNDFTGPLRTDTAPVAAGSGSAEFGTAGSAAAGAGAGAVAAGAVAEEADAAGGGTAGDGAARADAAGAAAVGSGAAGSGVGAAPPRYAGGPHPASGAPSRLPSETGGAVGRAVGEVPAPAPAGERSGALARVRAGGVNIPYGGAEYSGDAWTWVRAGDRVTLMLADGLGHGPEAARASSAAVAALHRWAHLSPAEALRHLHDALRGTRGAAVALAQLDLRAGRLRFAGIGNVAGRLRADGTWRHLLSRPGIVGVHRPTTLREEEAGWADDRMLILHTDGLPSRWTPPSDPGAPAADPAVTAAVTIRDASSPARPVRDDTAVAVLTPTPPERP</sequence>
<dbReference type="PANTHER" id="PTHR35801:SF1">
    <property type="entry name" value="PHOSPHOSERINE PHOSPHATASE RSBX"/>
    <property type="match status" value="1"/>
</dbReference>
<proteinExistence type="predicted"/>
<dbReference type="InterPro" id="IPR036890">
    <property type="entry name" value="HATPase_C_sf"/>
</dbReference>
<dbReference type="InterPro" id="IPR003594">
    <property type="entry name" value="HATPase_dom"/>
</dbReference>
<dbReference type="Gene3D" id="3.30.565.10">
    <property type="entry name" value="Histidine kinase-like ATPase, C-terminal domain"/>
    <property type="match status" value="1"/>
</dbReference>
<keyword evidence="4" id="KW-1185">Reference proteome</keyword>
<dbReference type="CDD" id="cd16934">
    <property type="entry name" value="HATPase_RsbT-like"/>
    <property type="match status" value="1"/>
</dbReference>
<dbReference type="SUPFAM" id="SSF55874">
    <property type="entry name" value="ATPase domain of HSP90 chaperone/DNA topoisomerase II/histidine kinase"/>
    <property type="match status" value="1"/>
</dbReference>
<dbReference type="SUPFAM" id="SSF81606">
    <property type="entry name" value="PP2C-like"/>
    <property type="match status" value="1"/>
</dbReference>
<comment type="caution">
    <text evidence="3">The sequence shown here is derived from an EMBL/GenBank/DDBJ whole genome shotgun (WGS) entry which is preliminary data.</text>
</comment>
<evidence type="ECO:0000256" key="1">
    <source>
        <dbReference type="SAM" id="MobiDB-lite"/>
    </source>
</evidence>
<organism evidence="3 4">
    <name type="scientific">Streptomyces levis</name>
    <dbReference type="NCBI Taxonomy" id="285566"/>
    <lineage>
        <taxon>Bacteria</taxon>
        <taxon>Bacillati</taxon>
        <taxon>Actinomycetota</taxon>
        <taxon>Actinomycetes</taxon>
        <taxon>Kitasatosporales</taxon>
        <taxon>Streptomycetaceae</taxon>
        <taxon>Streptomyces</taxon>
    </lineage>
</organism>
<dbReference type="Pfam" id="PF13581">
    <property type="entry name" value="HATPase_c_2"/>
    <property type="match status" value="1"/>
</dbReference>
<dbReference type="Pfam" id="PF07228">
    <property type="entry name" value="SpoIIE"/>
    <property type="match status" value="1"/>
</dbReference>
<feature type="region of interest" description="Disordered" evidence="1">
    <location>
        <begin position="538"/>
        <end position="564"/>
    </location>
</feature>
<feature type="domain" description="PPM-type phosphatase" evidence="2">
    <location>
        <begin position="364"/>
        <end position="558"/>
    </location>
</feature>
<gene>
    <name evidence="3" type="ORF">GCM10010423_03970</name>
</gene>